<sequence length="409" mass="44932">MRAVVRFLLAGGLVVLAYLNWQLLYTPQLEAVQGFPVNQEVVAQLQFLQGRMHDGAGEHMQAFYPEGFVYLNALYALTWTELLPHLAAGSALHKQARRETEWALREIQSPTAQSIFEPELPLPYGAFYQGWSAYCLGRYLHALPPAQRDTAAVQRFRQQCALIATALNNSSSPFPESYRGAAWPADGVMCAAALAWHDRLEPPQYPAVIQQWLGAVSSRLDAHQLVPHEVEAGSGAVRTPARGSSQSQLLNFLIEIDSAYARPHFQRYHALFLTNRLGLPGIRESAQGTAVTEDIDSGPVIWGVGGAASLVGRRTMQRFGDTTTALGLRNSIEAFGLPWHNDNGKSYLLGQLPIADAFIAWGNAVAPQQQLRAAAGWRTSFQLLSGAVALCIVGLWRLTNRKKQHSPDA</sequence>
<gene>
    <name evidence="1" type="ORF">ROI90_16125</name>
</gene>
<keyword evidence="2" id="KW-1185">Reference proteome</keyword>
<organism evidence="1 2">
    <name type="scientific">Hymenobacter endophyticus</name>
    <dbReference type="NCBI Taxonomy" id="3076335"/>
    <lineage>
        <taxon>Bacteria</taxon>
        <taxon>Pseudomonadati</taxon>
        <taxon>Bacteroidota</taxon>
        <taxon>Cytophagia</taxon>
        <taxon>Cytophagales</taxon>
        <taxon>Hymenobacteraceae</taxon>
        <taxon>Hymenobacter</taxon>
    </lineage>
</organism>
<comment type="caution">
    <text evidence="1">The sequence shown here is derived from an EMBL/GenBank/DDBJ whole genome shotgun (WGS) entry which is preliminary data.</text>
</comment>
<evidence type="ECO:0008006" key="3">
    <source>
        <dbReference type="Google" id="ProtNLM"/>
    </source>
</evidence>
<dbReference type="Proteomes" id="UP001250698">
    <property type="component" value="Unassembled WGS sequence"/>
</dbReference>
<reference evidence="1 2" key="1">
    <citation type="submission" date="2023-10" db="EMBL/GenBank/DDBJ databases">
        <title>Hymenobacter endophyticus sp. nov., an isolate from the leaf tissues of wheat.</title>
        <authorList>
            <person name="Dai Y."/>
        </authorList>
    </citation>
    <scope>NUCLEOTIDE SEQUENCE [LARGE SCALE GENOMIC DNA]</scope>
    <source>
        <strain evidence="1 2">ZK17L-C2</strain>
    </source>
</reference>
<evidence type="ECO:0000313" key="2">
    <source>
        <dbReference type="Proteomes" id="UP001250698"/>
    </source>
</evidence>
<accession>A0ABU3TKN3</accession>
<protein>
    <recommendedName>
        <fullName evidence="3">DUF2264 domain-containing protein</fullName>
    </recommendedName>
</protein>
<dbReference type="RefSeq" id="WP_315999390.1">
    <property type="nucleotide sequence ID" value="NZ_JAWDJT010000011.1"/>
</dbReference>
<proteinExistence type="predicted"/>
<dbReference type="EMBL" id="JAWDJT010000011">
    <property type="protein sequence ID" value="MDU0371932.1"/>
    <property type="molecule type" value="Genomic_DNA"/>
</dbReference>
<evidence type="ECO:0000313" key="1">
    <source>
        <dbReference type="EMBL" id="MDU0371932.1"/>
    </source>
</evidence>
<name>A0ABU3TKN3_9BACT</name>